<keyword evidence="3" id="KW-1133">Transmembrane helix</keyword>
<evidence type="ECO:0000313" key="4">
    <source>
        <dbReference type="EMBL" id="HIQ79464.1"/>
    </source>
</evidence>
<dbReference type="PANTHER" id="PTHR34295">
    <property type="entry name" value="BIOTIN TRANSPORTER BIOY"/>
    <property type="match status" value="1"/>
</dbReference>
<dbReference type="InterPro" id="IPR003784">
    <property type="entry name" value="BioY"/>
</dbReference>
<evidence type="ECO:0000256" key="1">
    <source>
        <dbReference type="ARBA" id="ARBA00010692"/>
    </source>
</evidence>
<feature type="transmembrane region" description="Helical" evidence="3">
    <location>
        <begin position="25"/>
        <end position="41"/>
    </location>
</feature>
<reference evidence="4" key="2">
    <citation type="journal article" date="2021" name="PeerJ">
        <title>Extensive microbial diversity within the chicken gut microbiome revealed by metagenomics and culture.</title>
        <authorList>
            <person name="Gilroy R."/>
            <person name="Ravi A."/>
            <person name="Getino M."/>
            <person name="Pursley I."/>
            <person name="Horton D.L."/>
            <person name="Alikhan N.F."/>
            <person name="Baker D."/>
            <person name="Gharbi K."/>
            <person name="Hall N."/>
            <person name="Watson M."/>
            <person name="Adriaenssens E.M."/>
            <person name="Foster-Nyarko E."/>
            <person name="Jarju S."/>
            <person name="Secka A."/>
            <person name="Antonio M."/>
            <person name="Oren A."/>
            <person name="Chaudhuri R.R."/>
            <person name="La Ragione R."/>
            <person name="Hildebrand F."/>
            <person name="Pallen M.J."/>
        </authorList>
    </citation>
    <scope>NUCLEOTIDE SEQUENCE</scope>
    <source>
        <strain evidence="4">ChiBcolR7-354</strain>
    </source>
</reference>
<comment type="subcellular location">
    <subcellularLocation>
        <location evidence="2">Cell membrane</location>
        <topology evidence="2">Multi-pass membrane protein</topology>
    </subcellularLocation>
</comment>
<feature type="transmembrane region" description="Helical" evidence="3">
    <location>
        <begin position="48"/>
        <end position="65"/>
    </location>
</feature>
<protein>
    <recommendedName>
        <fullName evidence="2">Biotin transporter</fullName>
    </recommendedName>
</protein>
<accession>A0A9D0ZFT6</accession>
<sequence>MACIALSTSFISVCAWISVPATVPFTMQTFAVFLCASVFGARRGVAAVALYVLLGAIGLPVFAGFQGGFGTLFGATGGYITGFLPAALSAGWKSDCRSRMAVDIIYMAIALIVCYAFGTLWYSLVYAGSISSVGAALAMCVIPYIIPDALKIALAAAIAPRLRSALNSRFGS</sequence>
<keyword evidence="2 3" id="KW-0472">Membrane</keyword>
<proteinExistence type="inferred from homology"/>
<name>A0A9D0ZFT6_9FIRM</name>
<feature type="transmembrane region" description="Helical" evidence="3">
    <location>
        <begin position="136"/>
        <end position="159"/>
    </location>
</feature>
<dbReference type="Gene3D" id="1.10.1760.20">
    <property type="match status" value="1"/>
</dbReference>
<reference evidence="4" key="1">
    <citation type="submission" date="2020-10" db="EMBL/GenBank/DDBJ databases">
        <authorList>
            <person name="Gilroy R."/>
        </authorList>
    </citation>
    <scope>NUCLEOTIDE SEQUENCE</scope>
    <source>
        <strain evidence="4">ChiBcolR7-354</strain>
    </source>
</reference>
<evidence type="ECO:0000313" key="5">
    <source>
        <dbReference type="Proteomes" id="UP000824262"/>
    </source>
</evidence>
<feature type="transmembrane region" description="Helical" evidence="3">
    <location>
        <begin position="71"/>
        <end position="92"/>
    </location>
</feature>
<dbReference type="Pfam" id="PF02632">
    <property type="entry name" value="BioY"/>
    <property type="match status" value="1"/>
</dbReference>
<feature type="transmembrane region" description="Helical" evidence="3">
    <location>
        <begin position="104"/>
        <end position="124"/>
    </location>
</feature>
<evidence type="ECO:0000256" key="2">
    <source>
        <dbReference type="PIRNR" id="PIRNR016661"/>
    </source>
</evidence>
<comment type="similarity">
    <text evidence="1 2">Belongs to the BioY family.</text>
</comment>
<keyword evidence="3" id="KW-0812">Transmembrane</keyword>
<dbReference type="PANTHER" id="PTHR34295:SF1">
    <property type="entry name" value="BIOTIN TRANSPORTER BIOY"/>
    <property type="match status" value="1"/>
</dbReference>
<organism evidence="4 5">
    <name type="scientific">Candidatus Scatomorpha intestinavium</name>
    <dbReference type="NCBI Taxonomy" id="2840922"/>
    <lineage>
        <taxon>Bacteria</taxon>
        <taxon>Bacillati</taxon>
        <taxon>Bacillota</taxon>
        <taxon>Clostridia</taxon>
        <taxon>Eubacteriales</taxon>
        <taxon>Candidatus Scatomorpha</taxon>
    </lineage>
</organism>
<gene>
    <name evidence="4" type="ORF">IAB77_09450</name>
</gene>
<dbReference type="Proteomes" id="UP000824262">
    <property type="component" value="Unassembled WGS sequence"/>
</dbReference>
<comment type="caution">
    <text evidence="4">The sequence shown here is derived from an EMBL/GenBank/DDBJ whole genome shotgun (WGS) entry which is preliminary data.</text>
</comment>
<dbReference type="GO" id="GO:0005886">
    <property type="term" value="C:plasma membrane"/>
    <property type="evidence" value="ECO:0007669"/>
    <property type="project" value="UniProtKB-SubCell"/>
</dbReference>
<dbReference type="EMBL" id="DVGA01000106">
    <property type="protein sequence ID" value="HIQ79464.1"/>
    <property type="molecule type" value="Genomic_DNA"/>
</dbReference>
<keyword evidence="2" id="KW-1003">Cell membrane</keyword>
<evidence type="ECO:0000256" key="3">
    <source>
        <dbReference type="SAM" id="Phobius"/>
    </source>
</evidence>
<keyword evidence="2" id="KW-0813">Transport</keyword>
<dbReference type="AlphaFoldDB" id="A0A9D0ZFT6"/>
<dbReference type="PIRSF" id="PIRSF016661">
    <property type="entry name" value="BioY"/>
    <property type="match status" value="1"/>
</dbReference>
<dbReference type="GO" id="GO:0015225">
    <property type="term" value="F:biotin transmembrane transporter activity"/>
    <property type="evidence" value="ECO:0007669"/>
    <property type="project" value="UniProtKB-UniRule"/>
</dbReference>